<sequence>MCLNISNSCFLFLWSFHLHLSPSRSSS</sequence>
<evidence type="ECO:0000313" key="1">
    <source>
        <dbReference type="EMBL" id="KAK2188726.1"/>
    </source>
</evidence>
<dbReference type="AlphaFoldDB" id="A0AAD9P642"/>
<protein>
    <submittedName>
        <fullName evidence="1">Uncharacterized protein</fullName>
    </submittedName>
</protein>
<gene>
    <name evidence="1" type="ORF">NP493_125g01003</name>
</gene>
<accession>A0AAD9P642</accession>
<dbReference type="EMBL" id="JAODUO010000124">
    <property type="protein sequence ID" value="KAK2188726.1"/>
    <property type="molecule type" value="Genomic_DNA"/>
</dbReference>
<name>A0AAD9P642_RIDPI</name>
<proteinExistence type="predicted"/>
<organism evidence="1 2">
    <name type="scientific">Ridgeia piscesae</name>
    <name type="common">Tubeworm</name>
    <dbReference type="NCBI Taxonomy" id="27915"/>
    <lineage>
        <taxon>Eukaryota</taxon>
        <taxon>Metazoa</taxon>
        <taxon>Spiralia</taxon>
        <taxon>Lophotrochozoa</taxon>
        <taxon>Annelida</taxon>
        <taxon>Polychaeta</taxon>
        <taxon>Sedentaria</taxon>
        <taxon>Canalipalpata</taxon>
        <taxon>Sabellida</taxon>
        <taxon>Siboglinidae</taxon>
        <taxon>Ridgeia</taxon>
    </lineage>
</organism>
<evidence type="ECO:0000313" key="2">
    <source>
        <dbReference type="Proteomes" id="UP001209878"/>
    </source>
</evidence>
<dbReference type="Proteomes" id="UP001209878">
    <property type="component" value="Unassembled WGS sequence"/>
</dbReference>
<keyword evidence="2" id="KW-1185">Reference proteome</keyword>
<comment type="caution">
    <text evidence="1">The sequence shown here is derived from an EMBL/GenBank/DDBJ whole genome shotgun (WGS) entry which is preliminary data.</text>
</comment>
<reference evidence="1" key="1">
    <citation type="journal article" date="2023" name="Mol. Biol. Evol.">
        <title>Third-Generation Sequencing Reveals the Adaptive Role of the Epigenome in Three Deep-Sea Polychaetes.</title>
        <authorList>
            <person name="Perez M."/>
            <person name="Aroh O."/>
            <person name="Sun Y."/>
            <person name="Lan Y."/>
            <person name="Juniper S.K."/>
            <person name="Young C.R."/>
            <person name="Angers B."/>
            <person name="Qian P.Y."/>
        </authorList>
    </citation>
    <scope>NUCLEOTIDE SEQUENCE</scope>
    <source>
        <strain evidence="1">R07B-5</strain>
    </source>
</reference>